<keyword evidence="6" id="KW-1185">Reference proteome</keyword>
<keyword evidence="3" id="KW-0326">Glycosidase</keyword>
<evidence type="ECO:0000256" key="3">
    <source>
        <dbReference type="ARBA" id="ARBA00023295"/>
    </source>
</evidence>
<dbReference type="PANTHER" id="PTHR10412:SF11">
    <property type="entry name" value="MANNOSYL-OLIGOSACCHARIDE GLUCOSIDASE"/>
    <property type="match status" value="1"/>
</dbReference>
<evidence type="ECO:0000259" key="4">
    <source>
        <dbReference type="Pfam" id="PF22422"/>
    </source>
</evidence>
<feature type="domain" description="Mannosylglycerate hydrolase MGH1-like glycoside hydrolase" evidence="4">
    <location>
        <begin position="322"/>
        <end position="656"/>
    </location>
</feature>
<dbReference type="InterPro" id="IPR012341">
    <property type="entry name" value="6hp_glycosidase-like_sf"/>
</dbReference>
<reference evidence="5 6" key="1">
    <citation type="submission" date="2018-04" db="EMBL/GenBank/DDBJ databases">
        <title>Genomic Encyclopedia of Archaeal and Bacterial Type Strains, Phase II (KMG-II): from individual species to whole genera.</title>
        <authorList>
            <person name="Goeker M."/>
        </authorList>
    </citation>
    <scope>NUCLEOTIDE SEQUENCE [LARGE SCALE GENOMIC DNA]</scope>
    <source>
        <strain evidence="5 6">DSM 23082</strain>
    </source>
</reference>
<keyword evidence="2" id="KW-0378">Hydrolase</keyword>
<evidence type="ECO:0000313" key="5">
    <source>
        <dbReference type="EMBL" id="PTX43546.1"/>
    </source>
</evidence>
<dbReference type="SUPFAM" id="SSF48208">
    <property type="entry name" value="Six-hairpin glycosidases"/>
    <property type="match status" value="1"/>
</dbReference>
<dbReference type="InterPro" id="IPR008928">
    <property type="entry name" value="6-hairpin_glycosidase_sf"/>
</dbReference>
<dbReference type="Gene3D" id="2.70.98.50">
    <property type="entry name" value="putative glycoside hydrolase family protein from bacillus halodurans"/>
    <property type="match status" value="1"/>
</dbReference>
<dbReference type="PANTHER" id="PTHR10412">
    <property type="entry name" value="MANNOSYL-OLIGOSACCHARIDE GLUCOSIDASE"/>
    <property type="match status" value="1"/>
</dbReference>
<dbReference type="RefSeq" id="WP_108171964.1">
    <property type="nucleotide sequence ID" value="NZ_QBKQ01000002.1"/>
</dbReference>
<protein>
    <submittedName>
        <fullName evidence="5">Putative isomerase</fullName>
    </submittedName>
</protein>
<organism evidence="5 6">
    <name type="scientific">Christiangramia gaetbulicola</name>
    <dbReference type="NCBI Taxonomy" id="703340"/>
    <lineage>
        <taxon>Bacteria</taxon>
        <taxon>Pseudomonadati</taxon>
        <taxon>Bacteroidota</taxon>
        <taxon>Flavobacteriia</taxon>
        <taxon>Flavobacteriales</taxon>
        <taxon>Flavobacteriaceae</taxon>
        <taxon>Christiangramia</taxon>
    </lineage>
</organism>
<accession>A0A2T6AIB1</accession>
<dbReference type="InterPro" id="IPR054491">
    <property type="entry name" value="MGH1-like_GH"/>
</dbReference>
<dbReference type="Gene3D" id="1.50.10.10">
    <property type="match status" value="1"/>
</dbReference>
<dbReference type="InterPro" id="IPR004888">
    <property type="entry name" value="Glycoside_hydrolase_63"/>
</dbReference>
<keyword evidence="5" id="KW-0413">Isomerase</keyword>
<evidence type="ECO:0000313" key="6">
    <source>
        <dbReference type="Proteomes" id="UP000244174"/>
    </source>
</evidence>
<dbReference type="AlphaFoldDB" id="A0A2T6AIB1"/>
<dbReference type="GO" id="GO:0006487">
    <property type="term" value="P:protein N-linked glycosylation"/>
    <property type="evidence" value="ECO:0007669"/>
    <property type="project" value="TreeGrafter"/>
</dbReference>
<evidence type="ECO:0000256" key="2">
    <source>
        <dbReference type="ARBA" id="ARBA00022801"/>
    </source>
</evidence>
<dbReference type="Pfam" id="PF22422">
    <property type="entry name" value="MGH1-like_GH"/>
    <property type="match status" value="1"/>
</dbReference>
<name>A0A2T6AIB1_9FLAO</name>
<dbReference type="GO" id="GO:0009311">
    <property type="term" value="P:oligosaccharide metabolic process"/>
    <property type="evidence" value="ECO:0007669"/>
    <property type="project" value="InterPro"/>
</dbReference>
<dbReference type="GO" id="GO:0016853">
    <property type="term" value="F:isomerase activity"/>
    <property type="evidence" value="ECO:0007669"/>
    <property type="project" value="UniProtKB-KW"/>
</dbReference>
<dbReference type="OrthoDB" id="9781878at2"/>
<proteinExistence type="inferred from homology"/>
<sequence>MNRYLLLCFYLFISTFFMVAQKNHNRSAKKEIYNLLDYRGTPDSPEDKSFLIFSDKGSWFGFSTPSAINQDGFSGPFIMSQNNGTWLSPSLVNIRIKSLMEANQKTLIRNSYEGRLSGLNFKKETKNWQISHSMFFASAKTAVFKFQIKNFDDKLISIQPVIEGKIFEAGFSLEQEKKLIKVKSKTNNFYGLLNLPTEVKLSSIVISDTSYSADLNPIEVASGATHEFIYSFTFATEFDKNELDLINTIQGNFYQEHKKIQQEKLALIGSIQNLMQDQWKDSTYYQLAQKSLLTLQNNWRAASGGLKYDGFFPSYHYKWFYGFWAWDSWKHAVAVAYYDPDLAKSQVLAMYDYQTENGFIPDCVYRDNVIEENNYRNTKPPLSAWAAWTIFKQDGDRDFIKKIYPKIKKQHEWWYLYRDHDKDGICEYGSTDGTLIAAKWESGMDNAVRFDDTKLLPNSKNAFSMDQESVDLNSFLYAEKLYLKKLAKILKIKKDEDLFEKQADILREQINHQFYNEEDGWYYDTSLDGNSFIKIKGSEGWIPLWAGIASKSKANNLLKIMMDSTQFNTSVPLQTLDASSEKFKPDGGYWRGPTWIDQSYFGIKGLKKYGYESEANELTRKLIHNAEGVTQKGKAIRENYNPISGKGLEAYNFSWSAAHYLLLLLNKQL</sequence>
<comment type="caution">
    <text evidence="5">The sequence shown here is derived from an EMBL/GenBank/DDBJ whole genome shotgun (WGS) entry which is preliminary data.</text>
</comment>
<evidence type="ECO:0000256" key="1">
    <source>
        <dbReference type="ARBA" id="ARBA00010833"/>
    </source>
</evidence>
<dbReference type="EMBL" id="QBKQ01000002">
    <property type="protein sequence ID" value="PTX43546.1"/>
    <property type="molecule type" value="Genomic_DNA"/>
</dbReference>
<gene>
    <name evidence="5" type="ORF">C8P64_2074</name>
</gene>
<dbReference type="Proteomes" id="UP000244174">
    <property type="component" value="Unassembled WGS sequence"/>
</dbReference>
<comment type="similarity">
    <text evidence="1">Belongs to the glycosyl hydrolase 63 family.</text>
</comment>
<dbReference type="GO" id="GO:0004573">
    <property type="term" value="F:Glc3Man9GlcNAc2 oligosaccharide glucosidase activity"/>
    <property type="evidence" value="ECO:0007669"/>
    <property type="project" value="InterPro"/>
</dbReference>